<evidence type="ECO:0000256" key="5">
    <source>
        <dbReference type="ARBA" id="ARBA00023163"/>
    </source>
</evidence>
<dbReference type="SMART" id="SM00717">
    <property type="entry name" value="SANT"/>
    <property type="match status" value="2"/>
</dbReference>
<feature type="domain" description="Myb-like" evidence="8">
    <location>
        <begin position="69"/>
        <end position="114"/>
    </location>
</feature>
<gene>
    <name evidence="10" type="ORF">DHEL01_v209119</name>
</gene>
<comment type="subcellular location">
    <subcellularLocation>
        <location evidence="1">Nucleus</location>
    </subcellularLocation>
</comment>
<feature type="compositionally biased region" description="Polar residues" evidence="7">
    <location>
        <begin position="213"/>
        <end position="226"/>
    </location>
</feature>
<evidence type="ECO:0000256" key="1">
    <source>
        <dbReference type="ARBA" id="ARBA00004123"/>
    </source>
</evidence>
<feature type="compositionally biased region" description="Basic and acidic residues" evidence="7">
    <location>
        <begin position="120"/>
        <end position="135"/>
    </location>
</feature>
<organism evidence="10 11">
    <name type="scientific">Diaporthe helianthi</name>
    <dbReference type="NCBI Taxonomy" id="158607"/>
    <lineage>
        <taxon>Eukaryota</taxon>
        <taxon>Fungi</taxon>
        <taxon>Dikarya</taxon>
        <taxon>Ascomycota</taxon>
        <taxon>Pezizomycotina</taxon>
        <taxon>Sordariomycetes</taxon>
        <taxon>Sordariomycetidae</taxon>
        <taxon>Diaporthales</taxon>
        <taxon>Diaporthaceae</taxon>
        <taxon>Diaporthe</taxon>
    </lineage>
</organism>
<dbReference type="GO" id="GO:0005634">
    <property type="term" value="C:nucleus"/>
    <property type="evidence" value="ECO:0007669"/>
    <property type="project" value="UniProtKB-SubCell"/>
</dbReference>
<keyword evidence="2" id="KW-0677">Repeat</keyword>
<feature type="domain" description="Myb-like" evidence="8">
    <location>
        <begin position="14"/>
        <end position="68"/>
    </location>
</feature>
<feature type="region of interest" description="Disordered" evidence="7">
    <location>
        <begin position="318"/>
        <end position="363"/>
    </location>
</feature>
<dbReference type="Proteomes" id="UP000094444">
    <property type="component" value="Unassembled WGS sequence"/>
</dbReference>
<comment type="caution">
    <text evidence="10">The sequence shown here is derived from an EMBL/GenBank/DDBJ whole genome shotgun (WGS) entry which is preliminary data.</text>
</comment>
<feature type="region of interest" description="Disordered" evidence="7">
    <location>
        <begin position="182"/>
        <end position="285"/>
    </location>
</feature>
<dbReference type="AlphaFoldDB" id="A0A2P5HQG6"/>
<feature type="region of interest" description="Disordered" evidence="7">
    <location>
        <begin position="1"/>
        <end position="24"/>
    </location>
</feature>
<evidence type="ECO:0000256" key="4">
    <source>
        <dbReference type="ARBA" id="ARBA00023125"/>
    </source>
</evidence>
<evidence type="ECO:0000313" key="10">
    <source>
        <dbReference type="EMBL" id="POS72487.1"/>
    </source>
</evidence>
<name>A0A2P5HQG6_DIAHE</name>
<feature type="compositionally biased region" description="Basic and acidic residues" evidence="7">
    <location>
        <begin position="325"/>
        <end position="343"/>
    </location>
</feature>
<dbReference type="InParanoid" id="A0A2P5HQG6"/>
<reference evidence="10" key="1">
    <citation type="submission" date="2017-09" db="EMBL/GenBank/DDBJ databases">
        <title>Polyketide synthases of a Diaporthe helianthi virulent isolate.</title>
        <authorList>
            <person name="Baroncelli R."/>
        </authorList>
    </citation>
    <scope>NUCLEOTIDE SEQUENCE [LARGE SCALE GENOMIC DNA]</scope>
    <source>
        <strain evidence="10">7/96</strain>
    </source>
</reference>
<dbReference type="PANTHER" id="PTHR45675">
    <property type="entry name" value="MYB TRANSCRIPTION FACTOR-RELATED-RELATED"/>
    <property type="match status" value="1"/>
</dbReference>
<dbReference type="InterPro" id="IPR017930">
    <property type="entry name" value="Myb_dom"/>
</dbReference>
<dbReference type="EMBL" id="MAVT02000990">
    <property type="protein sequence ID" value="POS72487.1"/>
    <property type="molecule type" value="Genomic_DNA"/>
</dbReference>
<evidence type="ECO:0000313" key="11">
    <source>
        <dbReference type="Proteomes" id="UP000094444"/>
    </source>
</evidence>
<evidence type="ECO:0000256" key="7">
    <source>
        <dbReference type="SAM" id="MobiDB-lite"/>
    </source>
</evidence>
<keyword evidence="11" id="KW-1185">Reference proteome</keyword>
<dbReference type="Pfam" id="PF13921">
    <property type="entry name" value="Myb_DNA-bind_6"/>
    <property type="match status" value="1"/>
</dbReference>
<evidence type="ECO:0000256" key="3">
    <source>
        <dbReference type="ARBA" id="ARBA00023015"/>
    </source>
</evidence>
<feature type="compositionally biased region" description="Gly residues" evidence="7">
    <location>
        <begin position="10"/>
        <end position="19"/>
    </location>
</feature>
<dbReference type="STRING" id="158607.A0A2P5HQG6"/>
<feature type="compositionally biased region" description="Pro residues" evidence="7">
    <location>
        <begin position="255"/>
        <end position="269"/>
    </location>
</feature>
<keyword evidence="3" id="KW-0805">Transcription regulation</keyword>
<dbReference type="InterPro" id="IPR044676">
    <property type="entry name" value="EOBI/EOBII-like_plant"/>
</dbReference>
<dbReference type="InterPro" id="IPR009057">
    <property type="entry name" value="Homeodomain-like_sf"/>
</dbReference>
<proteinExistence type="predicted"/>
<dbReference type="GO" id="GO:0043565">
    <property type="term" value="F:sequence-specific DNA binding"/>
    <property type="evidence" value="ECO:0007669"/>
    <property type="project" value="InterPro"/>
</dbReference>
<dbReference type="InterPro" id="IPR001005">
    <property type="entry name" value="SANT/Myb"/>
</dbReference>
<evidence type="ECO:0000259" key="9">
    <source>
        <dbReference type="PROSITE" id="PS51294"/>
    </source>
</evidence>
<dbReference type="GO" id="GO:0003700">
    <property type="term" value="F:DNA-binding transcription factor activity"/>
    <property type="evidence" value="ECO:0007669"/>
    <property type="project" value="InterPro"/>
</dbReference>
<sequence length="363" mass="40996">MSGYGIPQQGPGGRPGKSGGPWRTEENDRLQWLVMQCGNPNQVHWVEIAREHGTRDAKQCRERWDNHLKPGLNRDKITPSEGRILMAWVARNGHRWAPLGRHLGRPENMVKNYWYQENKKAERGLSKNKRQDTRRRTSNGSALPASAPMSRDNSANAAYQQHERLSMSPMYHAVDFNSYRASGPSYYPEQQHQQQHQQEMQLDQTHYHHYSSRRTSVASIATNPPSLASDHGSPVDSPRAAAELPYPPGQLALPPTWPPPQPIDMPLPSPQGLFETAGAHKRSDSYGSNLSAALAHHSPVTLPIPTGFPEAQRLHSMQSVLPTRPYRDDRRSTQLVAPERHEQAPSNHRKPSDPRLSIWNLID</sequence>
<accession>A0A2P5HQG6</accession>
<keyword evidence="6" id="KW-0539">Nucleus</keyword>
<dbReference type="SUPFAM" id="SSF46689">
    <property type="entry name" value="Homeodomain-like"/>
    <property type="match status" value="1"/>
</dbReference>
<keyword evidence="5" id="KW-0804">Transcription</keyword>
<dbReference type="Gene3D" id="1.10.10.60">
    <property type="entry name" value="Homeodomain-like"/>
    <property type="match status" value="2"/>
</dbReference>
<dbReference type="CDD" id="cd00167">
    <property type="entry name" value="SANT"/>
    <property type="match status" value="2"/>
</dbReference>
<feature type="region of interest" description="Disordered" evidence="7">
    <location>
        <begin position="120"/>
        <end position="159"/>
    </location>
</feature>
<dbReference type="PROSITE" id="PS50090">
    <property type="entry name" value="MYB_LIKE"/>
    <property type="match status" value="2"/>
</dbReference>
<evidence type="ECO:0000259" key="8">
    <source>
        <dbReference type="PROSITE" id="PS50090"/>
    </source>
</evidence>
<feature type="domain" description="HTH myb-type" evidence="9">
    <location>
        <begin position="14"/>
        <end position="72"/>
    </location>
</feature>
<keyword evidence="4" id="KW-0238">DNA-binding</keyword>
<dbReference type="OrthoDB" id="2143914at2759"/>
<dbReference type="PROSITE" id="PS51294">
    <property type="entry name" value="HTH_MYB"/>
    <property type="match status" value="1"/>
</dbReference>
<evidence type="ECO:0000256" key="6">
    <source>
        <dbReference type="ARBA" id="ARBA00023242"/>
    </source>
</evidence>
<evidence type="ECO:0000256" key="2">
    <source>
        <dbReference type="ARBA" id="ARBA00022737"/>
    </source>
</evidence>
<protein>
    <submittedName>
        <fullName evidence="10">Regulator of conidiation in Aspergillus-1</fullName>
    </submittedName>
</protein>